<dbReference type="InterPro" id="IPR057666">
    <property type="entry name" value="DrpA_SLOG"/>
</dbReference>
<dbReference type="PANTHER" id="PTHR43022:SF1">
    <property type="entry name" value="PROTEIN SMF"/>
    <property type="match status" value="1"/>
</dbReference>
<comment type="similarity">
    <text evidence="1">Belongs to the DprA/Smf family.</text>
</comment>
<dbReference type="InterPro" id="IPR003488">
    <property type="entry name" value="DprA"/>
</dbReference>
<evidence type="ECO:0000313" key="4">
    <source>
        <dbReference type="EMBL" id="HGB14010.1"/>
    </source>
</evidence>
<protein>
    <submittedName>
        <fullName evidence="4">DNA-protecting protein DprA</fullName>
    </submittedName>
</protein>
<dbReference type="InterPro" id="IPR041614">
    <property type="entry name" value="DprA_WH"/>
</dbReference>
<dbReference type="SUPFAM" id="SSF47781">
    <property type="entry name" value="RuvA domain 2-like"/>
    <property type="match status" value="1"/>
</dbReference>
<evidence type="ECO:0000259" key="3">
    <source>
        <dbReference type="Pfam" id="PF17782"/>
    </source>
</evidence>
<evidence type="ECO:0000256" key="1">
    <source>
        <dbReference type="ARBA" id="ARBA00006525"/>
    </source>
</evidence>
<dbReference type="SUPFAM" id="SSF102405">
    <property type="entry name" value="MCP/YpsA-like"/>
    <property type="match status" value="1"/>
</dbReference>
<sequence>MLPWLALRAIPGVGLVLFHRLLQAFGAPAAVFEASEGELRSVRGVSPALARAIRSFREWDRVERQILSLKARGVEVLTRADPRFPPQLREIPYPPAYLFVRGRLEATDLQAVAMVGTRAASYYGLKAARRLARDLAARGVAIVSGLARGIDTAAHQGALEAGGCTWAVLGCGLDVIYPPENRELYRQIEERGALVSEFPLGTPPEARNFPIRNRIISGLSRAVVVVEAGEKSGALITVRYALDQGREVMAVPGPLDAPTSVGPHRLIQEGAKLVREVEDILVELPQPLGSAAESAASAQFEGRPVVAAKPGHLPTDDPVLPFLGAEPLQLAELVELCRLPVSEVLSRLTLLELQGLVRELPGKCFILDQ</sequence>
<dbReference type="NCBIfam" id="TIGR00732">
    <property type="entry name" value="dprA"/>
    <property type="match status" value="1"/>
</dbReference>
<gene>
    <name evidence="4" type="primary">dprA</name>
    <name evidence="4" type="ORF">ENV62_02050</name>
</gene>
<accession>A0A7C3WGR4</accession>
<feature type="domain" description="Smf/DprA SLOG" evidence="2">
    <location>
        <begin position="76"/>
        <end position="284"/>
    </location>
</feature>
<dbReference type="Gene3D" id="3.40.50.450">
    <property type="match status" value="1"/>
</dbReference>
<dbReference type="PANTHER" id="PTHR43022">
    <property type="entry name" value="PROTEIN SMF"/>
    <property type="match status" value="1"/>
</dbReference>
<dbReference type="AlphaFoldDB" id="A0A7C3WGR4"/>
<comment type="caution">
    <text evidence="4">The sequence shown here is derived from an EMBL/GenBank/DDBJ whole genome shotgun (WGS) entry which is preliminary data.</text>
</comment>
<feature type="domain" description="DprA winged helix" evidence="3">
    <location>
        <begin position="310"/>
        <end position="363"/>
    </location>
</feature>
<dbReference type="GO" id="GO:0009294">
    <property type="term" value="P:DNA-mediated transformation"/>
    <property type="evidence" value="ECO:0007669"/>
    <property type="project" value="InterPro"/>
</dbReference>
<dbReference type="Gene3D" id="1.10.10.10">
    <property type="entry name" value="Winged helix-like DNA-binding domain superfamily/Winged helix DNA-binding domain"/>
    <property type="match status" value="1"/>
</dbReference>
<organism evidence="4">
    <name type="scientific">Desulfobacca acetoxidans</name>
    <dbReference type="NCBI Taxonomy" id="60893"/>
    <lineage>
        <taxon>Bacteria</taxon>
        <taxon>Pseudomonadati</taxon>
        <taxon>Thermodesulfobacteriota</taxon>
        <taxon>Desulfobaccia</taxon>
        <taxon>Desulfobaccales</taxon>
        <taxon>Desulfobaccaceae</taxon>
        <taxon>Desulfobacca</taxon>
    </lineage>
</organism>
<dbReference type="InterPro" id="IPR010994">
    <property type="entry name" value="RuvA_2-like"/>
</dbReference>
<dbReference type="EMBL" id="DTHB01000016">
    <property type="protein sequence ID" value="HGB14010.1"/>
    <property type="molecule type" value="Genomic_DNA"/>
</dbReference>
<dbReference type="Pfam" id="PF17782">
    <property type="entry name" value="WHD_DprA"/>
    <property type="match status" value="1"/>
</dbReference>
<dbReference type="InterPro" id="IPR036388">
    <property type="entry name" value="WH-like_DNA-bd_sf"/>
</dbReference>
<reference evidence="4" key="1">
    <citation type="journal article" date="2020" name="mSystems">
        <title>Genome- and Community-Level Interaction Insights into Carbon Utilization and Element Cycling Functions of Hydrothermarchaeota in Hydrothermal Sediment.</title>
        <authorList>
            <person name="Zhou Z."/>
            <person name="Liu Y."/>
            <person name="Xu W."/>
            <person name="Pan J."/>
            <person name="Luo Z.H."/>
            <person name="Li M."/>
        </authorList>
    </citation>
    <scope>NUCLEOTIDE SEQUENCE [LARGE SCALE GENOMIC DNA]</scope>
    <source>
        <strain evidence="4">SpSt-776</strain>
    </source>
</reference>
<evidence type="ECO:0000259" key="2">
    <source>
        <dbReference type="Pfam" id="PF02481"/>
    </source>
</evidence>
<proteinExistence type="inferred from homology"/>
<dbReference type="Pfam" id="PF02481">
    <property type="entry name" value="DNA_processg_A"/>
    <property type="match status" value="1"/>
</dbReference>
<name>A0A7C3WGR4_9BACT</name>